<proteinExistence type="predicted"/>
<name>A0A7Y0E1V3_9PROT</name>
<dbReference type="AlphaFoldDB" id="A0A7Y0E1V3"/>
<evidence type="ECO:0000313" key="2">
    <source>
        <dbReference type="Proteomes" id="UP000539372"/>
    </source>
</evidence>
<sequence>MADKRSDIRPAVDLFHEVRRYRYLSDGVRDPLTIADRRAGSCTGKHLLLRDRLRQAGFKADVETVRGDFAAGIPVHPGMSAELREMVQEAGVDDFHNYVVLRMEDGRTLRLDATWNDALRPFGFPVNDRWHGEGDTAIALEPQASLGVREDVVAFKKDCLDQLPRANLARRARFLELLSEWISEVDEMTTG</sequence>
<comment type="caution">
    <text evidence="1">The sequence shown here is derived from an EMBL/GenBank/DDBJ whole genome shotgun (WGS) entry which is preliminary data.</text>
</comment>
<accession>A0A7Y0E1V3</accession>
<keyword evidence="2" id="KW-1185">Reference proteome</keyword>
<protein>
    <recommendedName>
        <fullName evidence="3">Transglutaminase-like domain-containing protein</fullName>
    </recommendedName>
</protein>
<gene>
    <name evidence="1" type="ORF">HH303_14515</name>
</gene>
<evidence type="ECO:0008006" key="3">
    <source>
        <dbReference type="Google" id="ProtNLM"/>
    </source>
</evidence>
<dbReference type="EMBL" id="JABBNT010000004">
    <property type="protein sequence ID" value="NMM45707.1"/>
    <property type="molecule type" value="Genomic_DNA"/>
</dbReference>
<organism evidence="1 2">
    <name type="scientific">Pacificispira spongiicola</name>
    <dbReference type="NCBI Taxonomy" id="2729598"/>
    <lineage>
        <taxon>Bacteria</taxon>
        <taxon>Pseudomonadati</taxon>
        <taxon>Pseudomonadota</taxon>
        <taxon>Alphaproteobacteria</taxon>
        <taxon>Rhodospirillales</taxon>
        <taxon>Rhodospirillaceae</taxon>
        <taxon>Pacificispira</taxon>
    </lineage>
</organism>
<dbReference type="RefSeq" id="WP_169626093.1">
    <property type="nucleotide sequence ID" value="NZ_JABBNT010000004.1"/>
</dbReference>
<reference evidence="1 2" key="1">
    <citation type="submission" date="2020-04" db="EMBL/GenBank/DDBJ databases">
        <title>Rhodospirillaceae bacterium KN72 isolated from deep sea.</title>
        <authorList>
            <person name="Zhang D.-C."/>
        </authorList>
    </citation>
    <scope>NUCLEOTIDE SEQUENCE [LARGE SCALE GENOMIC DNA]</scope>
    <source>
        <strain evidence="1 2">KN72</strain>
    </source>
</reference>
<evidence type="ECO:0000313" key="1">
    <source>
        <dbReference type="EMBL" id="NMM45707.1"/>
    </source>
</evidence>
<dbReference type="Proteomes" id="UP000539372">
    <property type="component" value="Unassembled WGS sequence"/>
</dbReference>